<feature type="chain" id="PRO_5046681965" evidence="1">
    <location>
        <begin position="26"/>
        <end position="70"/>
    </location>
</feature>
<organism evidence="2 3">
    <name type="scientific">Bizionia gelidisalsuginis</name>
    <dbReference type="NCBI Taxonomy" id="291188"/>
    <lineage>
        <taxon>Bacteria</taxon>
        <taxon>Pseudomonadati</taxon>
        <taxon>Bacteroidota</taxon>
        <taxon>Flavobacteriia</taxon>
        <taxon>Flavobacteriales</taxon>
        <taxon>Flavobacteriaceae</taxon>
        <taxon>Bizionia</taxon>
    </lineage>
</organism>
<keyword evidence="3" id="KW-1185">Reference proteome</keyword>
<proteinExistence type="predicted"/>
<evidence type="ECO:0000313" key="2">
    <source>
        <dbReference type="EMBL" id="TYC08163.1"/>
    </source>
</evidence>
<keyword evidence="1" id="KW-0732">Signal</keyword>
<dbReference type="Proteomes" id="UP000323621">
    <property type="component" value="Unassembled WGS sequence"/>
</dbReference>
<sequence>MKILQKVLVLSLVCMFFMSMTSANRVLLKDDPFQECQDLADLDFDFHQDYNSAAAVYNSCVDDLISGIGN</sequence>
<protein>
    <submittedName>
        <fullName evidence="2">Uncharacterized protein</fullName>
    </submittedName>
</protein>
<comment type="caution">
    <text evidence="2">The sequence shown here is derived from an EMBL/GenBank/DDBJ whole genome shotgun (WGS) entry which is preliminary data.</text>
</comment>
<evidence type="ECO:0000256" key="1">
    <source>
        <dbReference type="SAM" id="SignalP"/>
    </source>
</evidence>
<reference evidence="2 3" key="1">
    <citation type="submission" date="2019-08" db="EMBL/GenBank/DDBJ databases">
        <title>Genomes of Antarctic Bizionia species.</title>
        <authorList>
            <person name="Bowman J.P."/>
        </authorList>
    </citation>
    <scope>NUCLEOTIDE SEQUENCE [LARGE SCALE GENOMIC DNA]</scope>
    <source>
        <strain evidence="2 3">IC164</strain>
    </source>
</reference>
<evidence type="ECO:0000313" key="3">
    <source>
        <dbReference type="Proteomes" id="UP000323621"/>
    </source>
</evidence>
<name>A0ABY3M6Z6_9FLAO</name>
<accession>A0ABY3M6Z6</accession>
<gene>
    <name evidence="2" type="ORF">ES677_14595</name>
</gene>
<feature type="signal peptide" evidence="1">
    <location>
        <begin position="1"/>
        <end position="25"/>
    </location>
</feature>
<dbReference type="EMBL" id="VSKN01000039">
    <property type="protein sequence ID" value="TYC08163.1"/>
    <property type="molecule type" value="Genomic_DNA"/>
</dbReference>